<reference evidence="2 3" key="1">
    <citation type="submission" date="2020-05" db="EMBL/GenBank/DDBJ databases">
        <title>Complete genome sequence of Gemmatimonas greenlandica TET16.</title>
        <authorList>
            <person name="Zeng Y."/>
        </authorList>
    </citation>
    <scope>NUCLEOTIDE SEQUENCE [LARGE SCALE GENOMIC DNA]</scope>
    <source>
        <strain evidence="2 3">TET16</strain>
    </source>
</reference>
<protein>
    <submittedName>
        <fullName evidence="2">BrnT family toxin</fullName>
    </submittedName>
</protein>
<evidence type="ECO:0000313" key="3">
    <source>
        <dbReference type="Proteomes" id="UP000500938"/>
    </source>
</evidence>
<sequence>MRDLPRLRQGHPGASRVPRAHSRGTAIDRGQSYHEQLIHSALPHDLCHALTVYIPRSTFPLVFEWDPGKAASNVTKHGIDFREIVQVWRDPYALVLAVEHESEARYLLLGALDDRIVTVVFTVRMQAIRLISARYASREERRRYAQTPRDE</sequence>
<proteinExistence type="predicted"/>
<keyword evidence="3" id="KW-1185">Reference proteome</keyword>
<dbReference type="InterPro" id="IPR038573">
    <property type="entry name" value="BrnT_sf"/>
</dbReference>
<dbReference type="KEGG" id="ggr:HKW67_21345"/>
<dbReference type="Gene3D" id="3.10.450.530">
    <property type="entry name" value="Ribonuclease toxin, BrnT, of type II toxin-antitoxin system"/>
    <property type="match status" value="1"/>
</dbReference>
<organism evidence="2 3">
    <name type="scientific">Gemmatimonas groenlandica</name>
    <dbReference type="NCBI Taxonomy" id="2732249"/>
    <lineage>
        <taxon>Bacteria</taxon>
        <taxon>Pseudomonadati</taxon>
        <taxon>Gemmatimonadota</taxon>
        <taxon>Gemmatimonadia</taxon>
        <taxon>Gemmatimonadales</taxon>
        <taxon>Gemmatimonadaceae</taxon>
        <taxon>Gemmatimonas</taxon>
    </lineage>
</organism>
<dbReference type="InterPro" id="IPR007460">
    <property type="entry name" value="BrnT_toxin"/>
</dbReference>
<dbReference type="EMBL" id="CP053085">
    <property type="protein sequence ID" value="QJR37889.1"/>
    <property type="molecule type" value="Genomic_DNA"/>
</dbReference>
<gene>
    <name evidence="2" type="ORF">HKW67_21345</name>
</gene>
<dbReference type="Pfam" id="PF04365">
    <property type="entry name" value="BrnT_toxin"/>
    <property type="match status" value="1"/>
</dbReference>
<evidence type="ECO:0000313" key="2">
    <source>
        <dbReference type="EMBL" id="QJR37889.1"/>
    </source>
</evidence>
<evidence type="ECO:0000256" key="1">
    <source>
        <dbReference type="SAM" id="MobiDB-lite"/>
    </source>
</evidence>
<dbReference type="Proteomes" id="UP000500938">
    <property type="component" value="Chromosome"/>
</dbReference>
<dbReference type="RefSeq" id="WP_171227325.1">
    <property type="nucleotide sequence ID" value="NZ_CP053085.1"/>
</dbReference>
<dbReference type="AlphaFoldDB" id="A0A6M4IVZ2"/>
<name>A0A6M4IVZ2_9BACT</name>
<feature type="region of interest" description="Disordered" evidence="1">
    <location>
        <begin position="1"/>
        <end position="24"/>
    </location>
</feature>
<accession>A0A6M4IVZ2</accession>